<dbReference type="GeneID" id="70245441"/>
<keyword evidence="1" id="KW-0175">Coiled coil</keyword>
<organism evidence="3 4">
    <name type="scientific">Talaromyces proteolyticus</name>
    <dbReference type="NCBI Taxonomy" id="1131652"/>
    <lineage>
        <taxon>Eukaryota</taxon>
        <taxon>Fungi</taxon>
        <taxon>Dikarya</taxon>
        <taxon>Ascomycota</taxon>
        <taxon>Pezizomycotina</taxon>
        <taxon>Eurotiomycetes</taxon>
        <taxon>Eurotiomycetidae</taxon>
        <taxon>Eurotiales</taxon>
        <taxon>Trichocomaceae</taxon>
        <taxon>Talaromyces</taxon>
        <taxon>Talaromyces sect. Bacilispori</taxon>
    </lineage>
</organism>
<dbReference type="AlphaFoldDB" id="A0AAD4Q2D7"/>
<proteinExistence type="predicted"/>
<comment type="caution">
    <text evidence="3">The sequence shown here is derived from an EMBL/GenBank/DDBJ whole genome shotgun (WGS) entry which is preliminary data.</text>
</comment>
<dbReference type="EMBL" id="JAJTJA010000002">
    <property type="protein sequence ID" value="KAH8703577.1"/>
    <property type="molecule type" value="Genomic_DNA"/>
</dbReference>
<accession>A0AAD4Q2D7</accession>
<dbReference type="RefSeq" id="XP_046076595.1">
    <property type="nucleotide sequence ID" value="XM_046215154.1"/>
</dbReference>
<protein>
    <submittedName>
        <fullName evidence="3">Uncharacterized protein</fullName>
    </submittedName>
</protein>
<feature type="coiled-coil region" evidence="1">
    <location>
        <begin position="146"/>
        <end position="173"/>
    </location>
</feature>
<evidence type="ECO:0000256" key="1">
    <source>
        <dbReference type="SAM" id="Coils"/>
    </source>
</evidence>
<evidence type="ECO:0000256" key="2">
    <source>
        <dbReference type="SAM" id="MobiDB-lite"/>
    </source>
</evidence>
<name>A0AAD4Q2D7_9EURO</name>
<gene>
    <name evidence="3" type="ORF">BGW36DRAFT_369566</name>
</gene>
<sequence>MPELARNANAQSPKMTRSISPTPQNPRRNPNRPWRTSDDYSAAMVKFLPEAVRLSEMDEQGVRCAFNLLLYLAWNAYGDIDASFKMSGYGECEETYPLMDEQMMKIIDLRAAMVDPCTSPSPAVIVPHRWTDEDACVGEFKTGRPNKQQRNQIARQHAAYDKKRNELARERRETVTGTEWINNAIDELTESRDYIEPYGHDGFFTKSITRLEELRISLQATNSSATNDHNT</sequence>
<evidence type="ECO:0000313" key="4">
    <source>
        <dbReference type="Proteomes" id="UP001201262"/>
    </source>
</evidence>
<evidence type="ECO:0000313" key="3">
    <source>
        <dbReference type="EMBL" id="KAH8703577.1"/>
    </source>
</evidence>
<dbReference type="Proteomes" id="UP001201262">
    <property type="component" value="Unassembled WGS sequence"/>
</dbReference>
<feature type="region of interest" description="Disordered" evidence="2">
    <location>
        <begin position="1"/>
        <end position="37"/>
    </location>
</feature>
<keyword evidence="4" id="KW-1185">Reference proteome</keyword>
<reference evidence="3" key="1">
    <citation type="submission" date="2021-12" db="EMBL/GenBank/DDBJ databases">
        <title>Convergent genome expansion in fungi linked to evolution of root-endophyte symbiosis.</title>
        <authorList>
            <consortium name="DOE Joint Genome Institute"/>
            <person name="Ke Y.-H."/>
            <person name="Bonito G."/>
            <person name="Liao H.-L."/>
            <person name="Looney B."/>
            <person name="Rojas-Flechas A."/>
            <person name="Nash J."/>
            <person name="Hameed K."/>
            <person name="Schadt C."/>
            <person name="Martin F."/>
            <person name="Crous P.W."/>
            <person name="Miettinen O."/>
            <person name="Magnuson J.K."/>
            <person name="Labbe J."/>
            <person name="Jacobson D."/>
            <person name="Doktycz M.J."/>
            <person name="Veneault-Fourrey C."/>
            <person name="Kuo A."/>
            <person name="Mondo S."/>
            <person name="Calhoun S."/>
            <person name="Riley R."/>
            <person name="Ohm R."/>
            <person name="LaButti K."/>
            <person name="Andreopoulos B."/>
            <person name="Pangilinan J."/>
            <person name="Nolan M."/>
            <person name="Tritt A."/>
            <person name="Clum A."/>
            <person name="Lipzen A."/>
            <person name="Daum C."/>
            <person name="Barry K."/>
            <person name="Grigoriev I.V."/>
            <person name="Vilgalys R."/>
        </authorList>
    </citation>
    <scope>NUCLEOTIDE SEQUENCE</scope>
    <source>
        <strain evidence="3">PMI_201</strain>
    </source>
</reference>
<feature type="compositionally biased region" description="Polar residues" evidence="2">
    <location>
        <begin position="8"/>
        <end position="22"/>
    </location>
</feature>